<dbReference type="InterPro" id="IPR029056">
    <property type="entry name" value="Ribokinase-like"/>
</dbReference>
<proteinExistence type="inferred from homology"/>
<dbReference type="HAMAP" id="MF_01987">
    <property type="entry name" value="Ribokinase"/>
    <property type="match status" value="1"/>
</dbReference>
<evidence type="ECO:0000256" key="10">
    <source>
        <dbReference type="ARBA" id="ARBA00022958"/>
    </source>
</evidence>
<evidence type="ECO:0000313" key="14">
    <source>
        <dbReference type="EMBL" id="SMD17004.1"/>
    </source>
</evidence>
<evidence type="ECO:0000256" key="8">
    <source>
        <dbReference type="ARBA" id="ARBA00022840"/>
    </source>
</evidence>
<dbReference type="Pfam" id="PF00294">
    <property type="entry name" value="PfkB"/>
    <property type="match status" value="1"/>
</dbReference>
<evidence type="ECO:0000256" key="9">
    <source>
        <dbReference type="ARBA" id="ARBA00022842"/>
    </source>
</evidence>
<feature type="binding site" evidence="12">
    <location>
        <position position="293"/>
    </location>
    <ligand>
        <name>K(+)</name>
        <dbReference type="ChEBI" id="CHEBI:29103"/>
    </ligand>
</feature>
<feature type="binding site" evidence="12">
    <location>
        <position position="291"/>
    </location>
    <ligand>
        <name>K(+)</name>
        <dbReference type="ChEBI" id="CHEBI:29103"/>
    </ligand>
</feature>
<feature type="binding site" evidence="12">
    <location>
        <begin position="226"/>
        <end position="231"/>
    </location>
    <ligand>
        <name>ATP</name>
        <dbReference type="ChEBI" id="CHEBI:30616"/>
    </ligand>
</feature>
<name>A0A1W2F540_9FIRM</name>
<evidence type="ECO:0000256" key="12">
    <source>
        <dbReference type="HAMAP-Rule" id="MF_01987"/>
    </source>
</evidence>
<feature type="binding site" evidence="12">
    <location>
        <position position="146"/>
    </location>
    <ligand>
        <name>substrate</name>
    </ligand>
</feature>
<feature type="domain" description="Carbohydrate kinase PfkB" evidence="13">
    <location>
        <begin position="11"/>
        <end position="300"/>
    </location>
</feature>
<comment type="similarity">
    <text evidence="1">Belongs to the carbohydrate kinase pfkB family.</text>
</comment>
<keyword evidence="8 12" id="KW-0067">ATP-binding</keyword>
<keyword evidence="11 12" id="KW-0119">Carbohydrate metabolism</keyword>
<dbReference type="PANTHER" id="PTHR10584:SF166">
    <property type="entry name" value="RIBOKINASE"/>
    <property type="match status" value="1"/>
</dbReference>
<dbReference type="InterPro" id="IPR002173">
    <property type="entry name" value="Carboh/pur_kinase_PfkB_CS"/>
</dbReference>
<feature type="binding site" evidence="12">
    <location>
        <position position="190"/>
    </location>
    <ligand>
        <name>ATP</name>
        <dbReference type="ChEBI" id="CHEBI:30616"/>
    </ligand>
</feature>
<dbReference type="PROSITE" id="PS00584">
    <property type="entry name" value="PFKB_KINASES_2"/>
    <property type="match status" value="1"/>
</dbReference>
<keyword evidence="12" id="KW-0963">Cytoplasm</keyword>
<accession>A0A1W2F540</accession>
<comment type="activity regulation">
    <text evidence="12">Activated by a monovalent cation that binds near, but not in, the active site. The most likely occupant of the site in vivo is potassium. Ion binding induces a conformational change that may alter substrate affinity.</text>
</comment>
<comment type="similarity">
    <text evidence="12">Belongs to the carbohydrate kinase PfkB family. Ribokinase subfamily.</text>
</comment>
<comment type="subunit">
    <text evidence="12">Homodimer.</text>
</comment>
<comment type="cofactor">
    <cofactor evidence="12">
        <name>Mg(2+)</name>
        <dbReference type="ChEBI" id="CHEBI:18420"/>
    </cofactor>
    <text evidence="12">Requires a divalent cation, most likely magnesium in vivo, as an electrophilic catalyst to aid phosphoryl group transfer. It is the chelate of the metal and the nucleotide that is the actual substrate.</text>
</comment>
<comment type="caution">
    <text evidence="12">Lacks conserved residue(s) required for the propagation of feature annotation.</text>
</comment>
<evidence type="ECO:0000256" key="7">
    <source>
        <dbReference type="ARBA" id="ARBA00022777"/>
    </source>
</evidence>
<dbReference type="AlphaFoldDB" id="A0A1W2F540"/>
<dbReference type="STRING" id="112901.SAMN04488500_1475"/>
<dbReference type="GO" id="GO:0005524">
    <property type="term" value="F:ATP binding"/>
    <property type="evidence" value="ECO:0007669"/>
    <property type="project" value="UniProtKB-UniRule"/>
</dbReference>
<dbReference type="GO" id="GO:0046872">
    <property type="term" value="F:metal ion binding"/>
    <property type="evidence" value="ECO:0007669"/>
    <property type="project" value="UniProtKB-KW"/>
</dbReference>
<dbReference type="GO" id="GO:0004747">
    <property type="term" value="F:ribokinase activity"/>
    <property type="evidence" value="ECO:0007669"/>
    <property type="project" value="UniProtKB-UniRule"/>
</dbReference>
<evidence type="ECO:0000256" key="1">
    <source>
        <dbReference type="ARBA" id="ARBA00005380"/>
    </source>
</evidence>
<dbReference type="UniPathway" id="UPA00916">
    <property type="reaction ID" value="UER00889"/>
</dbReference>
<feature type="binding site" evidence="12">
    <location>
        <position position="258"/>
    </location>
    <ligand>
        <name>substrate</name>
    </ligand>
</feature>
<evidence type="ECO:0000313" key="15">
    <source>
        <dbReference type="Proteomes" id="UP000192738"/>
    </source>
</evidence>
<evidence type="ECO:0000256" key="11">
    <source>
        <dbReference type="ARBA" id="ARBA00023277"/>
    </source>
</evidence>
<feature type="binding site" evidence="12">
    <location>
        <position position="252"/>
    </location>
    <ligand>
        <name>K(+)</name>
        <dbReference type="ChEBI" id="CHEBI:29103"/>
    </ligand>
</feature>
<dbReference type="RefSeq" id="WP_084578544.1">
    <property type="nucleotide sequence ID" value="NZ_CP155572.1"/>
</dbReference>
<dbReference type="Gene3D" id="3.40.1190.20">
    <property type="match status" value="1"/>
</dbReference>
<evidence type="ECO:0000256" key="4">
    <source>
        <dbReference type="ARBA" id="ARBA00022679"/>
    </source>
</evidence>
<dbReference type="EC" id="2.7.1.15" evidence="2 12"/>
<feature type="active site" description="Proton acceptor" evidence="12">
    <location>
        <position position="258"/>
    </location>
</feature>
<dbReference type="InterPro" id="IPR011611">
    <property type="entry name" value="PfkB_dom"/>
</dbReference>
<dbReference type="GO" id="GO:0019303">
    <property type="term" value="P:D-ribose catabolic process"/>
    <property type="evidence" value="ECO:0007669"/>
    <property type="project" value="UniProtKB-UniRule"/>
</dbReference>
<dbReference type="InterPro" id="IPR002139">
    <property type="entry name" value="Ribo/fructo_kinase"/>
</dbReference>
<comment type="function">
    <text evidence="12">Catalyzes the phosphorylation of ribose at O-5 in a reaction requiring ATP and magnesium. The resulting D-ribose-5-phosphate can then be used either for sythesis of nucleotides, histidine, and tryptophan, or as a component of the pentose phosphate pathway.</text>
</comment>
<dbReference type="PANTHER" id="PTHR10584">
    <property type="entry name" value="SUGAR KINASE"/>
    <property type="match status" value="1"/>
</dbReference>
<feature type="binding site" evidence="12">
    <location>
        <begin position="18"/>
        <end position="20"/>
    </location>
    <ligand>
        <name>substrate</name>
    </ligand>
</feature>
<keyword evidence="6 12" id="KW-0547">Nucleotide-binding</keyword>
<evidence type="ECO:0000256" key="5">
    <source>
        <dbReference type="ARBA" id="ARBA00022723"/>
    </source>
</evidence>
<feature type="binding site" evidence="12">
    <location>
        <position position="288"/>
    </location>
    <ligand>
        <name>K(+)</name>
        <dbReference type="ChEBI" id="CHEBI:29103"/>
    </ligand>
</feature>
<dbReference type="InterPro" id="IPR011877">
    <property type="entry name" value="Ribokinase"/>
</dbReference>
<keyword evidence="7 12" id="KW-0418">Kinase</keyword>
<evidence type="ECO:0000259" key="13">
    <source>
        <dbReference type="Pfam" id="PF00294"/>
    </source>
</evidence>
<sequence length="315" mass="32444">MNQKQTENIPVMVVGSLNLDLVATADRLPVTGETVFGREFATFPGGKGGNQAVAAGKLGAKVTMVGCVGQDAFAQELITSLKQNNVDTAYVRKVDTSTGTALITVGASGANTIVVVAGANAYCSKADVDKALKSFAKPGILLVQHEIPPETVQYAIKVAKEAGWTVILNPAPACAISEQTLALVDIITPNETEAAVITGCQVNSPVEAITAGKKLLSLGVKAVVVTLGSLGAICITANEIVQVPSITVEAVDTTAAGDAYTGALAAALSEGRELKDSLQFAAVAAGLSVTRRGAQPALPWRREVDQYISQLEVSK</sequence>
<comment type="catalytic activity">
    <reaction evidence="12">
        <text>D-ribose + ATP = D-ribose 5-phosphate + ADP + H(+)</text>
        <dbReference type="Rhea" id="RHEA:13697"/>
        <dbReference type="ChEBI" id="CHEBI:15378"/>
        <dbReference type="ChEBI" id="CHEBI:30616"/>
        <dbReference type="ChEBI" id="CHEBI:47013"/>
        <dbReference type="ChEBI" id="CHEBI:78346"/>
        <dbReference type="ChEBI" id="CHEBI:456216"/>
        <dbReference type="EC" id="2.7.1.15"/>
    </reaction>
</comment>
<dbReference type="PRINTS" id="PR00990">
    <property type="entry name" value="RIBOKINASE"/>
</dbReference>
<reference evidence="14 15" key="1">
    <citation type="submission" date="2017-04" db="EMBL/GenBank/DDBJ databases">
        <authorList>
            <person name="Afonso C.L."/>
            <person name="Miller P.J."/>
            <person name="Scott M.A."/>
            <person name="Spackman E."/>
            <person name="Goraichik I."/>
            <person name="Dimitrov K.M."/>
            <person name="Suarez D.L."/>
            <person name="Swayne D.E."/>
        </authorList>
    </citation>
    <scope>NUCLEOTIDE SEQUENCE [LARGE SCALE GENOMIC DNA]</scope>
    <source>
        <strain evidence="14 15">DSM 5090</strain>
    </source>
</reference>
<keyword evidence="15" id="KW-1185">Reference proteome</keyword>
<dbReference type="NCBIfam" id="TIGR02152">
    <property type="entry name" value="D_ribokin_bact"/>
    <property type="match status" value="1"/>
</dbReference>
<feature type="binding site" evidence="12">
    <location>
        <position position="254"/>
    </location>
    <ligand>
        <name>K(+)</name>
        <dbReference type="ChEBI" id="CHEBI:29103"/>
    </ligand>
</feature>
<gene>
    <name evidence="12" type="primary">rbsK</name>
    <name evidence="14" type="ORF">SAMN04488500_1475</name>
</gene>
<dbReference type="EMBL" id="FWXI01000047">
    <property type="protein sequence ID" value="SMD17004.1"/>
    <property type="molecule type" value="Genomic_DNA"/>
</dbReference>
<keyword evidence="10 12" id="KW-0630">Potassium</keyword>
<dbReference type="SUPFAM" id="SSF53613">
    <property type="entry name" value="Ribokinase-like"/>
    <property type="match status" value="1"/>
</dbReference>
<keyword evidence="5 12" id="KW-0479">Metal-binding</keyword>
<dbReference type="GO" id="GO:0005829">
    <property type="term" value="C:cytosol"/>
    <property type="evidence" value="ECO:0007669"/>
    <property type="project" value="TreeGrafter"/>
</dbReference>
<evidence type="ECO:0000256" key="6">
    <source>
        <dbReference type="ARBA" id="ARBA00022741"/>
    </source>
</evidence>
<evidence type="ECO:0000256" key="3">
    <source>
        <dbReference type="ARBA" id="ARBA00016943"/>
    </source>
</evidence>
<organism evidence="14 15">
    <name type="scientific">Sporomusa malonica</name>
    <dbReference type="NCBI Taxonomy" id="112901"/>
    <lineage>
        <taxon>Bacteria</taxon>
        <taxon>Bacillati</taxon>
        <taxon>Bacillota</taxon>
        <taxon>Negativicutes</taxon>
        <taxon>Selenomonadales</taxon>
        <taxon>Sporomusaceae</taxon>
        <taxon>Sporomusa</taxon>
    </lineage>
</organism>
<keyword evidence="9 12" id="KW-0460">Magnesium</keyword>
<dbReference type="CDD" id="cd01174">
    <property type="entry name" value="ribokinase"/>
    <property type="match status" value="1"/>
</dbReference>
<keyword evidence="4 12" id="KW-0808">Transferase</keyword>
<dbReference type="OrthoDB" id="9775849at2"/>
<comment type="pathway">
    <text evidence="12">Carbohydrate metabolism; D-ribose degradation; D-ribose 5-phosphate from beta-D-ribopyranose: step 2/2.</text>
</comment>
<evidence type="ECO:0000256" key="2">
    <source>
        <dbReference type="ARBA" id="ARBA00012035"/>
    </source>
</evidence>
<comment type="subcellular location">
    <subcellularLocation>
        <location evidence="12">Cytoplasm</location>
    </subcellularLocation>
</comment>
<dbReference type="Proteomes" id="UP000192738">
    <property type="component" value="Unassembled WGS sequence"/>
</dbReference>
<feature type="binding site" evidence="12">
    <location>
        <begin position="46"/>
        <end position="50"/>
    </location>
    <ligand>
        <name>substrate</name>
    </ligand>
</feature>
<protein>
    <recommendedName>
        <fullName evidence="3 12">Ribokinase</fullName>
        <shortName evidence="12">RK</shortName>
        <ecNumber evidence="2 12">2.7.1.15</ecNumber>
    </recommendedName>
</protein>
<feature type="binding site" evidence="12">
    <location>
        <begin position="257"/>
        <end position="258"/>
    </location>
    <ligand>
        <name>ATP</name>
        <dbReference type="ChEBI" id="CHEBI:30616"/>
    </ligand>
</feature>